<evidence type="ECO:0000256" key="2">
    <source>
        <dbReference type="ARBA" id="ARBA00008124"/>
    </source>
</evidence>
<evidence type="ECO:0000256" key="10">
    <source>
        <dbReference type="SAM" id="Phobius"/>
    </source>
</evidence>
<keyword evidence="3" id="KW-0808">Transferase</keyword>
<dbReference type="Pfam" id="PF06990">
    <property type="entry name" value="Gal-3-0_sulfotr"/>
    <property type="match status" value="1"/>
</dbReference>
<accession>A0ABD3TH49</accession>
<keyword evidence="5" id="KW-0735">Signal-anchor</keyword>
<protein>
    <submittedName>
        <fullName evidence="11">Uncharacterized protein</fullName>
    </submittedName>
</protein>
<evidence type="ECO:0000256" key="4">
    <source>
        <dbReference type="ARBA" id="ARBA00022692"/>
    </source>
</evidence>
<dbReference type="PANTHER" id="PTHR14647:SF87">
    <property type="entry name" value="PUTATIVE-RELATED"/>
    <property type="match status" value="1"/>
</dbReference>
<keyword evidence="4 10" id="KW-0812">Transmembrane</keyword>
<gene>
    <name evidence="11" type="ORF">ACJMK2_021787</name>
</gene>
<evidence type="ECO:0000313" key="12">
    <source>
        <dbReference type="Proteomes" id="UP001634394"/>
    </source>
</evidence>
<evidence type="ECO:0000256" key="7">
    <source>
        <dbReference type="ARBA" id="ARBA00023034"/>
    </source>
</evidence>
<evidence type="ECO:0000256" key="9">
    <source>
        <dbReference type="ARBA" id="ARBA00023180"/>
    </source>
</evidence>
<evidence type="ECO:0000256" key="5">
    <source>
        <dbReference type="ARBA" id="ARBA00022968"/>
    </source>
</evidence>
<reference evidence="11 12" key="1">
    <citation type="submission" date="2024-11" db="EMBL/GenBank/DDBJ databases">
        <title>Chromosome-level genome assembly of the freshwater bivalve Anodonta woodiana.</title>
        <authorList>
            <person name="Chen X."/>
        </authorList>
    </citation>
    <scope>NUCLEOTIDE SEQUENCE [LARGE SCALE GENOMIC DNA]</scope>
    <source>
        <strain evidence="11">MN2024</strain>
        <tissue evidence="11">Gills</tissue>
    </source>
</reference>
<dbReference type="GO" id="GO:0008146">
    <property type="term" value="F:sulfotransferase activity"/>
    <property type="evidence" value="ECO:0007669"/>
    <property type="project" value="UniProtKB-ARBA"/>
</dbReference>
<comment type="similarity">
    <text evidence="2">Belongs to the galactose-3-O-sulfotransferase family.</text>
</comment>
<proteinExistence type="inferred from homology"/>
<comment type="caution">
    <text evidence="11">The sequence shown here is derived from an EMBL/GenBank/DDBJ whole genome shotgun (WGS) entry which is preliminary data.</text>
</comment>
<keyword evidence="6 10" id="KW-1133">Transmembrane helix</keyword>
<name>A0ABD3TH49_SINWO</name>
<keyword evidence="9" id="KW-0325">Glycoprotein</keyword>
<sequence>MKKCSSFNDAKIQCNIPIHFILRVFLFCLISFVILSIVLSMDQTYQGSILLSYQKSPRDNNREITDQSTVKGLNQSFIIIPKEVTTKQLILTSTKGIDLGNKVRHVAFLKVHKAASSTAQNIFLRFGWARNLTFVLSSTKIKFGYSNVISSTESLTKSNILPKPNGKHFDILCNHVIYNKSAFEYFLPNDTIYIGIVREPYEQYKSTLNYFHLGYIFKNITADFPASVYIRDPLKYEPLSIFTSWTNNRQALEFGFPLHLFSKFNTSEVKLILEKLASEFKLVIISEQMEESVILMRRYLHWNMKDVVFLDQNVALKRKKNRFVQPHDRHFYRKWAKLDYELYEFFLRRLRAQIRDQGPDFDDELILFKEVRKNTSIFCLNDPKEGEFISINESRWSESFNITWELCQLLMMEELKFLQKIRERQYGPMDICRFSNHC</sequence>
<evidence type="ECO:0000313" key="11">
    <source>
        <dbReference type="EMBL" id="KAL3836354.1"/>
    </source>
</evidence>
<evidence type="ECO:0000256" key="3">
    <source>
        <dbReference type="ARBA" id="ARBA00022679"/>
    </source>
</evidence>
<organism evidence="11 12">
    <name type="scientific">Sinanodonta woodiana</name>
    <name type="common">Chinese pond mussel</name>
    <name type="synonym">Anodonta woodiana</name>
    <dbReference type="NCBI Taxonomy" id="1069815"/>
    <lineage>
        <taxon>Eukaryota</taxon>
        <taxon>Metazoa</taxon>
        <taxon>Spiralia</taxon>
        <taxon>Lophotrochozoa</taxon>
        <taxon>Mollusca</taxon>
        <taxon>Bivalvia</taxon>
        <taxon>Autobranchia</taxon>
        <taxon>Heteroconchia</taxon>
        <taxon>Palaeoheterodonta</taxon>
        <taxon>Unionida</taxon>
        <taxon>Unionoidea</taxon>
        <taxon>Unionidae</taxon>
        <taxon>Unioninae</taxon>
        <taxon>Sinanodonta</taxon>
    </lineage>
</organism>
<evidence type="ECO:0000256" key="1">
    <source>
        <dbReference type="ARBA" id="ARBA00004323"/>
    </source>
</evidence>
<dbReference type="InterPro" id="IPR027417">
    <property type="entry name" value="P-loop_NTPase"/>
</dbReference>
<keyword evidence="7" id="KW-0333">Golgi apparatus</keyword>
<evidence type="ECO:0000256" key="8">
    <source>
        <dbReference type="ARBA" id="ARBA00023136"/>
    </source>
</evidence>
<evidence type="ECO:0000256" key="6">
    <source>
        <dbReference type="ARBA" id="ARBA00022989"/>
    </source>
</evidence>
<dbReference type="PANTHER" id="PTHR14647">
    <property type="entry name" value="GALACTOSE-3-O-SULFOTRANSFERASE"/>
    <property type="match status" value="1"/>
</dbReference>
<comment type="subcellular location">
    <subcellularLocation>
        <location evidence="1">Golgi apparatus membrane</location>
        <topology evidence="1">Single-pass type II membrane protein</topology>
    </subcellularLocation>
</comment>
<keyword evidence="8 10" id="KW-0472">Membrane</keyword>
<dbReference type="InterPro" id="IPR009729">
    <property type="entry name" value="Gal-3-0_sulfotransfrase"/>
</dbReference>
<dbReference type="Proteomes" id="UP001634394">
    <property type="component" value="Unassembled WGS sequence"/>
</dbReference>
<dbReference type="GO" id="GO:0000139">
    <property type="term" value="C:Golgi membrane"/>
    <property type="evidence" value="ECO:0007669"/>
    <property type="project" value="UniProtKB-SubCell"/>
</dbReference>
<feature type="transmembrane region" description="Helical" evidence="10">
    <location>
        <begin position="20"/>
        <end position="41"/>
    </location>
</feature>
<keyword evidence="12" id="KW-1185">Reference proteome</keyword>
<dbReference type="Gene3D" id="3.40.50.300">
    <property type="entry name" value="P-loop containing nucleotide triphosphate hydrolases"/>
    <property type="match status" value="1"/>
</dbReference>
<dbReference type="AlphaFoldDB" id="A0ABD3TH49"/>
<dbReference type="EMBL" id="JBJQND010000018">
    <property type="protein sequence ID" value="KAL3836354.1"/>
    <property type="molecule type" value="Genomic_DNA"/>
</dbReference>